<keyword evidence="2" id="KW-1185">Reference proteome</keyword>
<name>A0ACB9JQB4_9ASTR</name>
<proteinExistence type="predicted"/>
<comment type="caution">
    <text evidence="1">The sequence shown here is derived from an EMBL/GenBank/DDBJ whole genome shotgun (WGS) entry which is preliminary data.</text>
</comment>
<sequence>MGVFHGQLIDVFYSNVRACGNLPAALHDNSILPPVPIWRGSVPASSFFFFASSPNQDVLPDVDPIPPCITFHLTTSHLPPQHLSIPPRLLSLLYRVSLDNDDQMKQEIDDELRHPVVKEDVNEEFHVESSKSTEEKNHWNVRSSWMNATI</sequence>
<accession>A0ACB9JQB4</accession>
<dbReference type="EMBL" id="CM042020">
    <property type="protein sequence ID" value="KAI3822200.1"/>
    <property type="molecule type" value="Genomic_DNA"/>
</dbReference>
<reference evidence="1 2" key="2">
    <citation type="journal article" date="2022" name="Mol. Ecol. Resour.">
        <title>The genomes of chicory, endive, great burdock and yacon provide insights into Asteraceae paleo-polyploidization history and plant inulin production.</title>
        <authorList>
            <person name="Fan W."/>
            <person name="Wang S."/>
            <person name="Wang H."/>
            <person name="Wang A."/>
            <person name="Jiang F."/>
            <person name="Liu H."/>
            <person name="Zhao H."/>
            <person name="Xu D."/>
            <person name="Zhang Y."/>
        </authorList>
    </citation>
    <scope>NUCLEOTIDE SEQUENCE [LARGE SCALE GENOMIC DNA]</scope>
    <source>
        <strain evidence="2">cv. Yunnan</strain>
        <tissue evidence="1">Leaves</tissue>
    </source>
</reference>
<gene>
    <name evidence="1" type="ORF">L1987_09785</name>
</gene>
<dbReference type="Proteomes" id="UP001056120">
    <property type="component" value="Linkage Group LG03"/>
</dbReference>
<organism evidence="1 2">
    <name type="scientific">Smallanthus sonchifolius</name>
    <dbReference type="NCBI Taxonomy" id="185202"/>
    <lineage>
        <taxon>Eukaryota</taxon>
        <taxon>Viridiplantae</taxon>
        <taxon>Streptophyta</taxon>
        <taxon>Embryophyta</taxon>
        <taxon>Tracheophyta</taxon>
        <taxon>Spermatophyta</taxon>
        <taxon>Magnoliopsida</taxon>
        <taxon>eudicotyledons</taxon>
        <taxon>Gunneridae</taxon>
        <taxon>Pentapetalae</taxon>
        <taxon>asterids</taxon>
        <taxon>campanulids</taxon>
        <taxon>Asterales</taxon>
        <taxon>Asteraceae</taxon>
        <taxon>Asteroideae</taxon>
        <taxon>Heliantheae alliance</taxon>
        <taxon>Millerieae</taxon>
        <taxon>Smallanthus</taxon>
    </lineage>
</organism>
<protein>
    <submittedName>
        <fullName evidence="1">Uncharacterized protein</fullName>
    </submittedName>
</protein>
<evidence type="ECO:0000313" key="2">
    <source>
        <dbReference type="Proteomes" id="UP001056120"/>
    </source>
</evidence>
<evidence type="ECO:0000313" key="1">
    <source>
        <dbReference type="EMBL" id="KAI3822200.1"/>
    </source>
</evidence>
<reference evidence="2" key="1">
    <citation type="journal article" date="2022" name="Mol. Ecol. Resour.">
        <title>The genomes of chicory, endive, great burdock and yacon provide insights into Asteraceae palaeo-polyploidization history and plant inulin production.</title>
        <authorList>
            <person name="Fan W."/>
            <person name="Wang S."/>
            <person name="Wang H."/>
            <person name="Wang A."/>
            <person name="Jiang F."/>
            <person name="Liu H."/>
            <person name="Zhao H."/>
            <person name="Xu D."/>
            <person name="Zhang Y."/>
        </authorList>
    </citation>
    <scope>NUCLEOTIDE SEQUENCE [LARGE SCALE GENOMIC DNA]</scope>
    <source>
        <strain evidence="2">cv. Yunnan</strain>
    </source>
</reference>